<gene>
    <name evidence="3" type="ORF">AWB79_03569</name>
</gene>
<evidence type="ECO:0000256" key="2">
    <source>
        <dbReference type="SAM" id="Phobius"/>
    </source>
</evidence>
<evidence type="ECO:0000313" key="4">
    <source>
        <dbReference type="Proteomes" id="UP000054851"/>
    </source>
</evidence>
<keyword evidence="4" id="KW-1185">Reference proteome</keyword>
<sequence length="395" mass="42273">MRQCGPLENNRRYAVCVARRPPSFEPMPDAAVNRESETLQDEPAARSRRRRATAPDDPPLLQDNADTEKKLARAARSAERLAQLSEGARGGETLDLFAEDAERAHQQALNTDIRQGTFEGFELPDVFLAAVQSTCGTATPELAASKRPARGSTAALTPVAPMQGLFQDEFLETPDAPPAEPVLREKAIAAMPAATARLASISTSAAPESPARASFGVASARVEHDRDGMEDTSGPSVSQRASRNAAPELDRARATAFADTIDALYAVIAEQRTSTAAHARRLKTMLTIIVCVMLGTVATGIAQTVVLMHMSRDGKLQQDRMEQLMLSQQATLASLFDTDSATVSMRQSPDRPREADDASPVQPVSAAGAARVTNADSAPKKHTRQPHHRAGSSAH</sequence>
<feature type="region of interest" description="Disordered" evidence="1">
    <location>
        <begin position="340"/>
        <end position="395"/>
    </location>
</feature>
<protein>
    <submittedName>
        <fullName evidence="3">Uncharacterized protein</fullName>
    </submittedName>
</protein>
<feature type="compositionally biased region" description="Basic and acidic residues" evidence="1">
    <location>
        <begin position="66"/>
        <end position="79"/>
    </location>
</feature>
<organism evidence="3 4">
    <name type="scientific">Caballeronia hypogeia</name>
    <dbReference type="NCBI Taxonomy" id="1777140"/>
    <lineage>
        <taxon>Bacteria</taxon>
        <taxon>Pseudomonadati</taxon>
        <taxon>Pseudomonadota</taxon>
        <taxon>Betaproteobacteria</taxon>
        <taxon>Burkholderiales</taxon>
        <taxon>Burkholderiaceae</taxon>
        <taxon>Caballeronia</taxon>
    </lineage>
</organism>
<feature type="region of interest" description="Disordered" evidence="1">
    <location>
        <begin position="18"/>
        <end position="88"/>
    </location>
</feature>
<accession>A0A158BFG5</accession>
<keyword evidence="2" id="KW-1133">Transmembrane helix</keyword>
<keyword evidence="2" id="KW-0812">Transmembrane</keyword>
<dbReference type="AlphaFoldDB" id="A0A158BFG5"/>
<name>A0A158BFG5_9BURK</name>
<evidence type="ECO:0000313" key="3">
    <source>
        <dbReference type="EMBL" id="SAK68536.1"/>
    </source>
</evidence>
<comment type="caution">
    <text evidence="3">The sequence shown here is derived from an EMBL/GenBank/DDBJ whole genome shotgun (WGS) entry which is preliminary data.</text>
</comment>
<proteinExistence type="predicted"/>
<feature type="compositionally biased region" description="Polar residues" evidence="1">
    <location>
        <begin position="233"/>
        <end position="242"/>
    </location>
</feature>
<feature type="transmembrane region" description="Helical" evidence="2">
    <location>
        <begin position="285"/>
        <end position="308"/>
    </location>
</feature>
<dbReference type="EMBL" id="FCOA02000011">
    <property type="protein sequence ID" value="SAK68536.1"/>
    <property type="molecule type" value="Genomic_DNA"/>
</dbReference>
<evidence type="ECO:0000256" key="1">
    <source>
        <dbReference type="SAM" id="MobiDB-lite"/>
    </source>
</evidence>
<feature type="region of interest" description="Disordered" evidence="1">
    <location>
        <begin position="210"/>
        <end position="247"/>
    </location>
</feature>
<feature type="compositionally biased region" description="Basic residues" evidence="1">
    <location>
        <begin position="380"/>
        <end position="395"/>
    </location>
</feature>
<reference evidence="3" key="1">
    <citation type="submission" date="2016-01" db="EMBL/GenBank/DDBJ databases">
        <authorList>
            <person name="Peeters C."/>
        </authorList>
    </citation>
    <scope>NUCLEOTIDE SEQUENCE</scope>
    <source>
        <strain evidence="3">LMG 29322</strain>
    </source>
</reference>
<dbReference type="STRING" id="1777140.AWB79_03569"/>
<dbReference type="Proteomes" id="UP000054851">
    <property type="component" value="Unassembled WGS sequence"/>
</dbReference>
<keyword evidence="2" id="KW-0472">Membrane</keyword>